<dbReference type="AlphaFoldDB" id="S3DFA9"/>
<dbReference type="KEGG" id="glz:GLAREA_01230"/>
<evidence type="ECO:0000313" key="2">
    <source>
        <dbReference type="Proteomes" id="UP000016922"/>
    </source>
</evidence>
<dbReference type="HOGENOM" id="CLU_1053918_0_0_1"/>
<organism evidence="1 2">
    <name type="scientific">Glarea lozoyensis (strain ATCC 20868 / MF5171)</name>
    <dbReference type="NCBI Taxonomy" id="1116229"/>
    <lineage>
        <taxon>Eukaryota</taxon>
        <taxon>Fungi</taxon>
        <taxon>Dikarya</taxon>
        <taxon>Ascomycota</taxon>
        <taxon>Pezizomycotina</taxon>
        <taxon>Leotiomycetes</taxon>
        <taxon>Helotiales</taxon>
        <taxon>Helotiaceae</taxon>
        <taxon>Glarea</taxon>
    </lineage>
</organism>
<dbReference type="Proteomes" id="UP000016922">
    <property type="component" value="Unassembled WGS sequence"/>
</dbReference>
<gene>
    <name evidence="1" type="ORF">GLAREA_01230</name>
</gene>
<dbReference type="RefSeq" id="XP_008086637.1">
    <property type="nucleotide sequence ID" value="XM_008088446.1"/>
</dbReference>
<accession>S3DFA9</accession>
<evidence type="ECO:0000313" key="1">
    <source>
        <dbReference type="EMBL" id="EPE25318.1"/>
    </source>
</evidence>
<name>S3DFA9_GLAL2</name>
<protein>
    <submittedName>
        <fullName evidence="1">Uncharacterized protein</fullName>
    </submittedName>
</protein>
<keyword evidence="2" id="KW-1185">Reference proteome</keyword>
<dbReference type="GeneID" id="19460288"/>
<proteinExistence type="predicted"/>
<dbReference type="EMBL" id="KE145371">
    <property type="protein sequence ID" value="EPE25318.1"/>
    <property type="molecule type" value="Genomic_DNA"/>
</dbReference>
<reference evidence="1 2" key="1">
    <citation type="journal article" date="2013" name="BMC Genomics">
        <title>Genomics-driven discovery of the pneumocandin biosynthetic gene cluster in the fungus Glarea lozoyensis.</title>
        <authorList>
            <person name="Chen L."/>
            <person name="Yue Q."/>
            <person name="Zhang X."/>
            <person name="Xiang M."/>
            <person name="Wang C."/>
            <person name="Li S."/>
            <person name="Che Y."/>
            <person name="Ortiz-Lopez F.J."/>
            <person name="Bills G.F."/>
            <person name="Liu X."/>
            <person name="An Z."/>
        </authorList>
    </citation>
    <scope>NUCLEOTIDE SEQUENCE [LARGE SCALE GENOMIC DNA]</scope>
    <source>
        <strain evidence="2">ATCC 20868 / MF5171</strain>
    </source>
</reference>
<sequence length="264" mass="29473">MTLLRDERSLTLKVGKVGLFHTLAFGDEDIAGRTRLRLKCELQLSFFSRYCGFIWNHDDYQLDYLLDDKASGVVLRTNSSVDTVELKVADRVLALRSGLTPHGFPVRNLKTACQRIKAIGFAVAGVFKAVLSASLYSLVDVDVGRRQTCCNINTNLVLASDSSNGNRTRFLAAWSQVADNFEERVKTLTVAFIEEAAAVPGTSVENIQATRPLTAHSLASIIVMEFRKWSSDHVNWRYGFPCLASSMQLGMKARTKRLLHVRRT</sequence>